<dbReference type="InterPro" id="IPR045257">
    <property type="entry name" value="E2/Pdx1"/>
</dbReference>
<dbReference type="InterPro" id="IPR004167">
    <property type="entry name" value="PSBD"/>
</dbReference>
<dbReference type="Pfam" id="PF02817">
    <property type="entry name" value="E3_binding"/>
    <property type="match status" value="1"/>
</dbReference>
<evidence type="ECO:0000256" key="1">
    <source>
        <dbReference type="ARBA" id="ARBA00007317"/>
    </source>
</evidence>
<reference evidence="3 4" key="1">
    <citation type="journal article" date="2018" name="Appl. Microbiol. Biotechnol.">
        <title>Co-cultivation of the strictly anaerobic methanogen Methanosarcina barkeri with aerobic methanotrophs in an oxygen-limited membrane bioreactor.</title>
        <authorList>
            <person name="In 't Zandt M.H."/>
            <person name="van den Bosch T.J.M."/>
            <person name="Rijkers R."/>
            <person name="van Kessel M.A.H.J."/>
            <person name="Jetten M.S.M."/>
            <person name="Welte C.U."/>
        </authorList>
    </citation>
    <scope>NUCLEOTIDE SEQUENCE [LARGE SCALE GENOMIC DNA]</scope>
    <source>
        <strain evidence="3 4">DSM 17706</strain>
    </source>
</reference>
<dbReference type="AlphaFoldDB" id="A0A2U1SP64"/>
<evidence type="ECO:0000313" key="3">
    <source>
        <dbReference type="EMBL" id="PWB93393.1"/>
    </source>
</evidence>
<dbReference type="GO" id="GO:0006086">
    <property type="term" value="P:pyruvate decarboxylation to acetyl-CoA"/>
    <property type="evidence" value="ECO:0007669"/>
    <property type="project" value="InterPro"/>
</dbReference>
<dbReference type="OrthoDB" id="9805770at2"/>
<dbReference type="GO" id="GO:0045254">
    <property type="term" value="C:pyruvate dehydrogenase complex"/>
    <property type="evidence" value="ECO:0007669"/>
    <property type="project" value="InterPro"/>
</dbReference>
<organism evidence="3 4">
    <name type="scientific">Methylosinus sporium</name>
    <dbReference type="NCBI Taxonomy" id="428"/>
    <lineage>
        <taxon>Bacteria</taxon>
        <taxon>Pseudomonadati</taxon>
        <taxon>Pseudomonadota</taxon>
        <taxon>Alphaproteobacteria</taxon>
        <taxon>Hyphomicrobiales</taxon>
        <taxon>Methylocystaceae</taxon>
        <taxon>Methylosinus</taxon>
    </lineage>
</organism>
<feature type="domain" description="Peripheral subunit-binding (PSBD)" evidence="2">
    <location>
        <begin position="19"/>
        <end position="56"/>
    </location>
</feature>
<gene>
    <name evidence="3" type="ORF">C5689_13270</name>
</gene>
<dbReference type="InterPro" id="IPR023213">
    <property type="entry name" value="CAT-like_dom_sf"/>
</dbReference>
<sequence length="323" mass="34111">MALSGDERLAPGGADGRIFASPLARRLAKEGGLDLSALKGSGPHGRIIERDVKSALGSGARPVATASSAPVIEAPVGMSDAVVRQLFAPGSFTEIPHDSMRKAIARRMVEAVRTIPHFALQTDCEIDALLRLREDYNSAAPKSANGEPEWKVSVNDIIVKAMALALQKVPDANVTFTQTAMLKHTSSDVGVAVSIPGGLVTPIVRNAETKNFREIAIELKDLARRARERKLKPNEYEGGTTAVSNLGMFGVKNFAAVINPPHATILAVGAGEERIVARNGAPVVATIMSVTLSVDHRAVDGALGATLLAEFKRLIEHPAAMLA</sequence>
<dbReference type="InterPro" id="IPR036625">
    <property type="entry name" value="E3-bd_dom_sf"/>
</dbReference>
<dbReference type="EMBL" id="PUIV01000022">
    <property type="protein sequence ID" value="PWB93393.1"/>
    <property type="molecule type" value="Genomic_DNA"/>
</dbReference>
<dbReference type="Gene3D" id="4.10.320.10">
    <property type="entry name" value="E3-binding domain"/>
    <property type="match status" value="1"/>
</dbReference>
<keyword evidence="4" id="KW-1185">Reference proteome</keyword>
<proteinExistence type="inferred from homology"/>
<dbReference type="Proteomes" id="UP000245137">
    <property type="component" value="Unassembled WGS sequence"/>
</dbReference>
<name>A0A2U1SP64_METSR</name>
<dbReference type="GO" id="GO:0016746">
    <property type="term" value="F:acyltransferase activity"/>
    <property type="evidence" value="ECO:0007669"/>
    <property type="project" value="InterPro"/>
</dbReference>
<dbReference type="SUPFAM" id="SSF47005">
    <property type="entry name" value="Peripheral subunit-binding domain of 2-oxo acid dehydrogenase complex"/>
    <property type="match status" value="1"/>
</dbReference>
<dbReference type="Pfam" id="PF00198">
    <property type="entry name" value="2-oxoacid_dh"/>
    <property type="match status" value="1"/>
</dbReference>
<dbReference type="PANTHER" id="PTHR23151:SF90">
    <property type="entry name" value="DIHYDROLIPOYLLYSINE-RESIDUE ACETYLTRANSFERASE COMPONENT OF PYRUVATE DEHYDROGENASE COMPLEX, MITOCHONDRIAL-RELATED"/>
    <property type="match status" value="1"/>
</dbReference>
<dbReference type="SUPFAM" id="SSF52777">
    <property type="entry name" value="CoA-dependent acyltransferases"/>
    <property type="match status" value="1"/>
</dbReference>
<protein>
    <submittedName>
        <fullName evidence="3">Dihydrolipoyllysine acetyltransferase</fullName>
    </submittedName>
</protein>
<dbReference type="InterPro" id="IPR001078">
    <property type="entry name" value="2-oxoacid_DH_actylTfrase"/>
</dbReference>
<comment type="caution">
    <text evidence="3">The sequence shown here is derived from an EMBL/GenBank/DDBJ whole genome shotgun (WGS) entry which is preliminary data.</text>
</comment>
<dbReference type="RefSeq" id="WP_108917755.1">
    <property type="nucleotide sequence ID" value="NZ_BGJY01000011.1"/>
</dbReference>
<comment type="similarity">
    <text evidence="1">Belongs to the 2-oxoacid dehydrogenase family.</text>
</comment>
<dbReference type="PANTHER" id="PTHR23151">
    <property type="entry name" value="DIHYDROLIPOAMIDE ACETYL/SUCCINYL-TRANSFERASE-RELATED"/>
    <property type="match status" value="1"/>
</dbReference>
<keyword evidence="3" id="KW-0808">Transferase</keyword>
<evidence type="ECO:0000313" key="4">
    <source>
        <dbReference type="Proteomes" id="UP000245137"/>
    </source>
</evidence>
<evidence type="ECO:0000259" key="2">
    <source>
        <dbReference type="PROSITE" id="PS51826"/>
    </source>
</evidence>
<dbReference type="PROSITE" id="PS51826">
    <property type="entry name" value="PSBD"/>
    <property type="match status" value="1"/>
</dbReference>
<dbReference type="Gene3D" id="3.30.559.10">
    <property type="entry name" value="Chloramphenicol acetyltransferase-like domain"/>
    <property type="match status" value="1"/>
</dbReference>
<accession>A0A2U1SP64</accession>